<reference evidence="1" key="1">
    <citation type="submission" date="2018-05" db="EMBL/GenBank/DDBJ databases">
        <title>Draft genome of Mucuna pruriens seed.</title>
        <authorList>
            <person name="Nnadi N.E."/>
            <person name="Vos R."/>
            <person name="Hasami M.H."/>
            <person name="Devisetty U.K."/>
            <person name="Aguiy J.C."/>
        </authorList>
    </citation>
    <scope>NUCLEOTIDE SEQUENCE [LARGE SCALE GENOMIC DNA]</scope>
    <source>
        <strain evidence="1">JCA_2017</strain>
    </source>
</reference>
<dbReference type="OrthoDB" id="1166289at2759"/>
<feature type="non-terminal residue" evidence="1">
    <location>
        <position position="1"/>
    </location>
</feature>
<evidence type="ECO:0008006" key="3">
    <source>
        <dbReference type="Google" id="ProtNLM"/>
    </source>
</evidence>
<comment type="caution">
    <text evidence="1">The sequence shown here is derived from an EMBL/GenBank/DDBJ whole genome shotgun (WGS) entry which is preliminary data.</text>
</comment>
<proteinExistence type="predicted"/>
<sequence>METIARDAHSVEVTNRHLEPIRPTPKAPCIRQHLVERVAGNKDIILCQIFSTSVKGSTLYLYTVDSNDSYYMLKKMFGIQYSTSRPHHLTSMALINLRQGKSEPLRSFVAWFSNIFVKNHNLNLEVTLHSS</sequence>
<dbReference type="AlphaFoldDB" id="A0A371I8G9"/>
<gene>
    <name evidence="1" type="ORF">CR513_04017</name>
</gene>
<name>A0A371I8G9_MUCPR</name>
<evidence type="ECO:0000313" key="1">
    <source>
        <dbReference type="EMBL" id="RDY11343.1"/>
    </source>
</evidence>
<keyword evidence="2" id="KW-1185">Reference proteome</keyword>
<evidence type="ECO:0000313" key="2">
    <source>
        <dbReference type="Proteomes" id="UP000257109"/>
    </source>
</evidence>
<organism evidence="1 2">
    <name type="scientific">Mucuna pruriens</name>
    <name type="common">Velvet bean</name>
    <name type="synonym">Dolichos pruriens</name>
    <dbReference type="NCBI Taxonomy" id="157652"/>
    <lineage>
        <taxon>Eukaryota</taxon>
        <taxon>Viridiplantae</taxon>
        <taxon>Streptophyta</taxon>
        <taxon>Embryophyta</taxon>
        <taxon>Tracheophyta</taxon>
        <taxon>Spermatophyta</taxon>
        <taxon>Magnoliopsida</taxon>
        <taxon>eudicotyledons</taxon>
        <taxon>Gunneridae</taxon>
        <taxon>Pentapetalae</taxon>
        <taxon>rosids</taxon>
        <taxon>fabids</taxon>
        <taxon>Fabales</taxon>
        <taxon>Fabaceae</taxon>
        <taxon>Papilionoideae</taxon>
        <taxon>50 kb inversion clade</taxon>
        <taxon>NPAAA clade</taxon>
        <taxon>indigoferoid/millettioid clade</taxon>
        <taxon>Phaseoleae</taxon>
        <taxon>Mucuna</taxon>
    </lineage>
</organism>
<dbReference type="EMBL" id="QJKJ01000660">
    <property type="protein sequence ID" value="RDY11343.1"/>
    <property type="molecule type" value="Genomic_DNA"/>
</dbReference>
<protein>
    <recommendedName>
        <fullName evidence="3">Retrotransposon gag domain-containing protein</fullName>
    </recommendedName>
</protein>
<dbReference type="Proteomes" id="UP000257109">
    <property type="component" value="Unassembled WGS sequence"/>
</dbReference>
<accession>A0A371I8G9</accession>